<dbReference type="RefSeq" id="WP_110753969.1">
    <property type="nucleotide sequence ID" value="NZ_QJTF01000023.1"/>
</dbReference>
<dbReference type="GO" id="GO:0030798">
    <property type="term" value="F:trans-aconitate 2-methyltransferase activity"/>
    <property type="evidence" value="ECO:0007669"/>
    <property type="project" value="UniProtKB-UniRule"/>
</dbReference>
<sequence length="264" mass="29326">MTAPVTNPKSSDWSAAQYVKFENERNRPVRDLIAQVPLNAPKKIVDIGCGPGNSTELLAARWPDADISGFDSSPDMIEKARARLPKLHFKVGDVADWTPNGDVDLLFSNAVFQWVPDHVTQLARLFDALKPGAVLAVQMPDNLAEPTHRLMSEVAGDARWAERIGAKARAPLPPVSAYYDALSPKSARVDIWHTIYYHPLAGAEAIVEWVKGTGLRPFLDPLNADEQAQYLTVYTARIAEHYPLARDGKVLLRYPRFFLMAQKA</sequence>
<dbReference type="AlphaFoldDB" id="A0A318SYY9"/>
<evidence type="ECO:0000259" key="6">
    <source>
        <dbReference type="Pfam" id="PF13649"/>
    </source>
</evidence>
<evidence type="ECO:0000256" key="1">
    <source>
        <dbReference type="ARBA" id="ARBA00022490"/>
    </source>
</evidence>
<keyword evidence="4 5" id="KW-0949">S-adenosyl-L-methionine</keyword>
<dbReference type="Pfam" id="PF13649">
    <property type="entry name" value="Methyltransf_25"/>
    <property type="match status" value="1"/>
</dbReference>
<dbReference type="OrthoDB" id="9795085at2"/>
<evidence type="ECO:0000256" key="5">
    <source>
        <dbReference type="HAMAP-Rule" id="MF_00560"/>
    </source>
</evidence>
<accession>A0A318SYY9</accession>
<dbReference type="SUPFAM" id="SSF53335">
    <property type="entry name" value="S-adenosyl-L-methionine-dependent methyltransferases"/>
    <property type="match status" value="1"/>
</dbReference>
<evidence type="ECO:0000256" key="2">
    <source>
        <dbReference type="ARBA" id="ARBA00022603"/>
    </source>
</evidence>
<comment type="similarity">
    <text evidence="5">Belongs to the methyltransferase superfamily. Tam family.</text>
</comment>
<dbReference type="PANTHER" id="PTHR43861">
    <property type="entry name" value="TRANS-ACONITATE 2-METHYLTRANSFERASE-RELATED"/>
    <property type="match status" value="1"/>
</dbReference>
<dbReference type="GO" id="GO:0032259">
    <property type="term" value="P:methylation"/>
    <property type="evidence" value="ECO:0007669"/>
    <property type="project" value="UniProtKB-KW"/>
</dbReference>
<dbReference type="NCBIfam" id="NF002463">
    <property type="entry name" value="PRK01683.1"/>
    <property type="match status" value="1"/>
</dbReference>
<evidence type="ECO:0000256" key="4">
    <source>
        <dbReference type="ARBA" id="ARBA00022691"/>
    </source>
</evidence>
<dbReference type="InterPro" id="IPR023506">
    <property type="entry name" value="Trans-aconitate_MeTrfase"/>
</dbReference>
<dbReference type="EC" id="2.1.1.144" evidence="5"/>
<comment type="catalytic activity">
    <reaction evidence="5">
        <text>trans-aconitate + S-adenosyl-L-methionine = (E)-3-(methoxycarbonyl)pent-2-enedioate + S-adenosyl-L-homocysteine</text>
        <dbReference type="Rhea" id="RHEA:14969"/>
        <dbReference type="ChEBI" id="CHEBI:15708"/>
        <dbReference type="ChEBI" id="CHEBI:57470"/>
        <dbReference type="ChEBI" id="CHEBI:57856"/>
        <dbReference type="ChEBI" id="CHEBI:59789"/>
        <dbReference type="EC" id="2.1.1.144"/>
    </reaction>
</comment>
<dbReference type="InterPro" id="IPR041698">
    <property type="entry name" value="Methyltransf_25"/>
</dbReference>
<gene>
    <name evidence="5" type="primary">tam</name>
    <name evidence="7" type="ORF">C7477_12357</name>
</gene>
<proteinExistence type="inferred from homology"/>
<name>A0A318SYY9_9HYPH</name>
<dbReference type="HAMAP" id="MF_00560">
    <property type="entry name" value="Tran_acon_Me_trans"/>
    <property type="match status" value="1"/>
</dbReference>
<dbReference type="InterPro" id="IPR029063">
    <property type="entry name" value="SAM-dependent_MTases_sf"/>
</dbReference>
<keyword evidence="3 5" id="KW-0808">Transferase</keyword>
<comment type="caution">
    <text evidence="7">The sequence shown here is derived from an EMBL/GenBank/DDBJ whole genome shotgun (WGS) entry which is preliminary data.</text>
</comment>
<evidence type="ECO:0000313" key="8">
    <source>
        <dbReference type="Proteomes" id="UP000247454"/>
    </source>
</evidence>
<dbReference type="GO" id="GO:0005737">
    <property type="term" value="C:cytoplasm"/>
    <property type="evidence" value="ECO:0007669"/>
    <property type="project" value="UniProtKB-SubCell"/>
</dbReference>
<comment type="subcellular location">
    <subcellularLocation>
        <location evidence="5">Cytoplasm</location>
    </subcellularLocation>
</comment>
<dbReference type="EMBL" id="QJTF01000023">
    <property type="protein sequence ID" value="PYE86565.1"/>
    <property type="molecule type" value="Genomic_DNA"/>
</dbReference>
<evidence type="ECO:0000256" key="3">
    <source>
        <dbReference type="ARBA" id="ARBA00022679"/>
    </source>
</evidence>
<organism evidence="7 8">
    <name type="scientific">Phyllobacterium leguminum</name>
    <dbReference type="NCBI Taxonomy" id="314237"/>
    <lineage>
        <taxon>Bacteria</taxon>
        <taxon>Pseudomonadati</taxon>
        <taxon>Pseudomonadota</taxon>
        <taxon>Alphaproteobacteria</taxon>
        <taxon>Hyphomicrobiales</taxon>
        <taxon>Phyllobacteriaceae</taxon>
        <taxon>Phyllobacterium</taxon>
    </lineage>
</organism>
<feature type="domain" description="Methyltransferase" evidence="6">
    <location>
        <begin position="44"/>
        <end position="132"/>
    </location>
</feature>
<protein>
    <recommendedName>
        <fullName evidence="5">Trans-aconitate 2-methyltransferase</fullName>
        <ecNumber evidence="5">2.1.1.144</ecNumber>
    </recommendedName>
</protein>
<evidence type="ECO:0000313" key="7">
    <source>
        <dbReference type="EMBL" id="PYE86565.1"/>
    </source>
</evidence>
<comment type="function">
    <text evidence="5">Catalyzes the S-adenosylmethionine monomethyl esterification of trans-aconitate.</text>
</comment>
<dbReference type="CDD" id="cd02440">
    <property type="entry name" value="AdoMet_MTases"/>
    <property type="match status" value="1"/>
</dbReference>
<dbReference type="Gene3D" id="3.40.50.150">
    <property type="entry name" value="Vaccinia Virus protein VP39"/>
    <property type="match status" value="1"/>
</dbReference>
<dbReference type="InterPro" id="IPR023149">
    <property type="entry name" value="Trans_acon_MeTrfase_C"/>
</dbReference>
<dbReference type="PANTHER" id="PTHR43861:SF1">
    <property type="entry name" value="TRANS-ACONITATE 2-METHYLTRANSFERASE"/>
    <property type="match status" value="1"/>
</dbReference>
<keyword evidence="2 5" id="KW-0489">Methyltransferase</keyword>
<dbReference type="Proteomes" id="UP000247454">
    <property type="component" value="Unassembled WGS sequence"/>
</dbReference>
<dbReference type="Gene3D" id="1.10.150.290">
    <property type="entry name" value="S-adenosyl-L-methionine-dependent methyltransferases"/>
    <property type="match status" value="1"/>
</dbReference>
<keyword evidence="1 5" id="KW-0963">Cytoplasm</keyword>
<reference evidence="7 8" key="1">
    <citation type="submission" date="2018-06" db="EMBL/GenBank/DDBJ databases">
        <title>Genomic Encyclopedia of Type Strains, Phase III (KMG-III): the genomes of soil and plant-associated and newly described type strains.</title>
        <authorList>
            <person name="Whitman W."/>
        </authorList>
    </citation>
    <scope>NUCLEOTIDE SEQUENCE [LARGE SCALE GENOMIC DNA]</scope>
    <source>
        <strain evidence="7 8">ORS 1419</strain>
    </source>
</reference>
<keyword evidence="8" id="KW-1185">Reference proteome</keyword>